<protein>
    <submittedName>
        <fullName evidence="1">Uncharacterized protein</fullName>
    </submittedName>
</protein>
<name>A0ABV8LEI0_9NOCA</name>
<gene>
    <name evidence="1" type="ORF">ACFOW8_28615</name>
</gene>
<sequence length="261" mass="28794">MPKTGIASGRMKLARALHHLEDLDRRITRYVAKRPVLTKVVLVKDGTPADRDIKFHVVIDQLVEVPNGWPLILGDVVTNLRAALDHAVFPIARQFPIVKVQPINQQTGVPSPIKSLPGHPAATAIIEAAQPYNDIVSADHHSLGILNELVNEDKHRNVLITSGCFLEPHIGIPEDVEVIEEPTTSLYGQEMYVGAVLAKFALRPTHAETRKDKVYYDPAPKVTIVLDVPKTPDNREAVPMLREIHAYISTLLDDLEAAGLP</sequence>
<evidence type="ECO:0000313" key="1">
    <source>
        <dbReference type="EMBL" id="MFC4128901.1"/>
    </source>
</evidence>
<dbReference type="EMBL" id="JBHSBA010000016">
    <property type="protein sequence ID" value="MFC4128901.1"/>
    <property type="molecule type" value="Genomic_DNA"/>
</dbReference>
<reference evidence="2" key="1">
    <citation type="journal article" date="2019" name="Int. J. Syst. Evol. Microbiol.">
        <title>The Global Catalogue of Microorganisms (GCM) 10K type strain sequencing project: providing services to taxonomists for standard genome sequencing and annotation.</title>
        <authorList>
            <consortium name="The Broad Institute Genomics Platform"/>
            <consortium name="The Broad Institute Genome Sequencing Center for Infectious Disease"/>
            <person name="Wu L."/>
            <person name="Ma J."/>
        </authorList>
    </citation>
    <scope>NUCLEOTIDE SEQUENCE [LARGE SCALE GENOMIC DNA]</scope>
    <source>
        <strain evidence="2">CGMCC 4.7204</strain>
    </source>
</reference>
<proteinExistence type="predicted"/>
<dbReference type="Proteomes" id="UP001595767">
    <property type="component" value="Unassembled WGS sequence"/>
</dbReference>
<comment type="caution">
    <text evidence="1">The sequence shown here is derived from an EMBL/GenBank/DDBJ whole genome shotgun (WGS) entry which is preliminary data.</text>
</comment>
<accession>A0ABV8LEI0</accession>
<keyword evidence="2" id="KW-1185">Reference proteome</keyword>
<organism evidence="1 2">
    <name type="scientific">Nocardia rhizosphaerae</name>
    <dbReference type="NCBI Taxonomy" id="1691571"/>
    <lineage>
        <taxon>Bacteria</taxon>
        <taxon>Bacillati</taxon>
        <taxon>Actinomycetota</taxon>
        <taxon>Actinomycetes</taxon>
        <taxon>Mycobacteriales</taxon>
        <taxon>Nocardiaceae</taxon>
        <taxon>Nocardia</taxon>
    </lineage>
</organism>
<dbReference type="RefSeq" id="WP_378554781.1">
    <property type="nucleotide sequence ID" value="NZ_JBHSBA010000016.1"/>
</dbReference>
<evidence type="ECO:0000313" key="2">
    <source>
        <dbReference type="Proteomes" id="UP001595767"/>
    </source>
</evidence>